<sequence>MARTRVSGGHPVGRLVCHPRLPLIAGLDAERGLVHIWSCEAGWLRALGSVGDGRGVPDSAWHRPRHPGVAWHPHQPLLAVAGESGVVRWTPSGPSDPAGPPFTARYRHLAFSPDGRTLWASPSSDGADAAWERSDALDLDARVISAGTGRPWDTGVAEHPGGGLIATLASDQGATLGLFARVDPGDTPARMRVQDHALVLDCDGYTTPVFSRDGRHLAVRGNAYGNTLDVFTFPGLRQVLATTLGTPTPDYPYPQEWLDEMRAWSSHNIAFGARPGVLWIGTPTGALVELDIEAEQAAGHELFAGTPVSALGRTPTGDLVVASGEGELALVSVNADPAQAEALGDDTARAAVAAFLESSSEVPDDGDLWAHVVMTDGDRSWDADDTTTVTTASATDPTWLRLQAAVNTARDQDI</sequence>
<organism evidence="1 2">
    <name type="scientific">Streptomyces laurentii</name>
    <dbReference type="NCBI Taxonomy" id="39478"/>
    <lineage>
        <taxon>Bacteria</taxon>
        <taxon>Bacillati</taxon>
        <taxon>Actinomycetota</taxon>
        <taxon>Actinomycetes</taxon>
        <taxon>Kitasatosporales</taxon>
        <taxon>Streptomycetaceae</taxon>
        <taxon>Streptomyces</taxon>
    </lineage>
</organism>
<proteinExistence type="predicted"/>
<gene>
    <name evidence="1" type="ORF">SLA_5871</name>
</gene>
<name>A0A160P7F6_STRLU</name>
<dbReference type="SUPFAM" id="SSF101908">
    <property type="entry name" value="Putative isomerase YbhE"/>
    <property type="match status" value="1"/>
</dbReference>
<keyword evidence="2" id="KW-1185">Reference proteome</keyword>
<dbReference type="InterPro" id="IPR015943">
    <property type="entry name" value="WD40/YVTN_repeat-like_dom_sf"/>
</dbReference>
<evidence type="ECO:0000313" key="1">
    <source>
        <dbReference type="EMBL" id="BAU86740.1"/>
    </source>
</evidence>
<dbReference type="Proteomes" id="UP000217676">
    <property type="component" value="Chromosome"/>
</dbReference>
<dbReference type="EMBL" id="AP017424">
    <property type="protein sequence ID" value="BAU86740.1"/>
    <property type="molecule type" value="Genomic_DNA"/>
</dbReference>
<dbReference type="AlphaFoldDB" id="A0A160P7F6"/>
<dbReference type="Gene3D" id="2.130.10.10">
    <property type="entry name" value="YVTN repeat-like/Quinoprotein amine dehydrogenase"/>
    <property type="match status" value="1"/>
</dbReference>
<protein>
    <submittedName>
        <fullName evidence="1">WD-repeat protein</fullName>
    </submittedName>
</protein>
<accession>A0A160P7F6</accession>
<dbReference type="KEGG" id="slau:SLA_5871"/>
<reference evidence="1 2" key="1">
    <citation type="journal article" date="2016" name="Genome Announc.">
        <title>Complete Genome Sequence of Thiostrepton-Producing Streptomyces laurentii ATCC 31255.</title>
        <authorList>
            <person name="Doi K."/>
            <person name="Fujino Y."/>
            <person name="Nagayoshi Y."/>
            <person name="Ohshima T."/>
            <person name="Ogata S."/>
        </authorList>
    </citation>
    <scope>NUCLEOTIDE SEQUENCE [LARGE SCALE GENOMIC DNA]</scope>
    <source>
        <strain evidence="1 2">ATCC 31255</strain>
    </source>
</reference>
<evidence type="ECO:0000313" key="2">
    <source>
        <dbReference type="Proteomes" id="UP000217676"/>
    </source>
</evidence>